<name>A0AAV1IJC3_9CHLO</name>
<sequence length="186" mass="20236">MKPLCHGGTDDIKHSLLLQDVVEVCDEHLADLAGFSAHQSITPWQGRSPEFVLQIMKTADRLPVNMPKTLACCERHIAIAASSIRTEAFWELIPVRSSVRIARGLDAAYKNLKILAVSKIDSLLDALETTLAKPHTPDTIYHVRACKLSADSFIDGIELALAVPSCKAFLDLAESVPSQATAVSYS</sequence>
<accession>A0AAV1IJC3</accession>
<comment type="caution">
    <text evidence="1">The sequence shown here is derived from an EMBL/GenBank/DDBJ whole genome shotgun (WGS) entry which is preliminary data.</text>
</comment>
<dbReference type="Proteomes" id="UP001314263">
    <property type="component" value="Unassembled WGS sequence"/>
</dbReference>
<proteinExistence type="predicted"/>
<evidence type="ECO:0000313" key="1">
    <source>
        <dbReference type="EMBL" id="CAK0787373.1"/>
    </source>
</evidence>
<gene>
    <name evidence="1" type="ORF">CVIRNUC_010593</name>
</gene>
<organism evidence="1 2">
    <name type="scientific">Coccomyxa viridis</name>
    <dbReference type="NCBI Taxonomy" id="1274662"/>
    <lineage>
        <taxon>Eukaryota</taxon>
        <taxon>Viridiplantae</taxon>
        <taxon>Chlorophyta</taxon>
        <taxon>core chlorophytes</taxon>
        <taxon>Trebouxiophyceae</taxon>
        <taxon>Trebouxiophyceae incertae sedis</taxon>
        <taxon>Coccomyxaceae</taxon>
        <taxon>Coccomyxa</taxon>
    </lineage>
</organism>
<dbReference type="EMBL" id="CAUYUE010000017">
    <property type="protein sequence ID" value="CAK0787373.1"/>
    <property type="molecule type" value="Genomic_DNA"/>
</dbReference>
<dbReference type="AlphaFoldDB" id="A0AAV1IJC3"/>
<reference evidence="1 2" key="1">
    <citation type="submission" date="2023-10" db="EMBL/GenBank/DDBJ databases">
        <authorList>
            <person name="Maclean D."/>
            <person name="Macfadyen A."/>
        </authorList>
    </citation>
    <scope>NUCLEOTIDE SEQUENCE [LARGE SCALE GENOMIC DNA]</scope>
</reference>
<protein>
    <submittedName>
        <fullName evidence="1">Uncharacterized protein</fullName>
    </submittedName>
</protein>
<keyword evidence="2" id="KW-1185">Reference proteome</keyword>
<evidence type="ECO:0000313" key="2">
    <source>
        <dbReference type="Proteomes" id="UP001314263"/>
    </source>
</evidence>